<evidence type="ECO:0000313" key="2">
    <source>
        <dbReference type="Proteomes" id="UP001241377"/>
    </source>
</evidence>
<name>A0ACC2W4T5_9TREE</name>
<proteinExistence type="predicted"/>
<accession>A0ACC2W4T5</accession>
<dbReference type="EMBL" id="JASBWR010000032">
    <property type="protein sequence ID" value="KAJ9105836.1"/>
    <property type="molecule type" value="Genomic_DNA"/>
</dbReference>
<keyword evidence="2" id="KW-1185">Reference proteome</keyword>
<reference evidence="1" key="1">
    <citation type="submission" date="2023-04" db="EMBL/GenBank/DDBJ databases">
        <title>Draft Genome sequencing of Naganishia species isolated from polar environments using Oxford Nanopore Technology.</title>
        <authorList>
            <person name="Leo P."/>
            <person name="Venkateswaran K."/>
        </authorList>
    </citation>
    <scope>NUCLEOTIDE SEQUENCE</scope>
    <source>
        <strain evidence="1">MNA-CCFEE 5261</strain>
    </source>
</reference>
<comment type="caution">
    <text evidence="1">The sequence shown here is derived from an EMBL/GenBank/DDBJ whole genome shotgun (WGS) entry which is preliminary data.</text>
</comment>
<protein>
    <submittedName>
        <fullName evidence="1">Uncharacterized protein</fullName>
    </submittedName>
</protein>
<evidence type="ECO:0000313" key="1">
    <source>
        <dbReference type="EMBL" id="KAJ9105836.1"/>
    </source>
</evidence>
<sequence>MERRRLELEEKRRKLEEMKRAREERMAATAALRRPVAPTPSTDRFTRDIPQASTRGNRQQVDDLLNNIQGQPVTAQAPTSSLSRPGSALSGSYQNKIPSATYRNQATQNIPEASTRDDLRVPSDEAGEVQRDTTIQSPVSNGLRVDTAAESNPGDRTLDYIDAQEELFEIPQRAERITYSRGVQTFDLSTESDQESTERDQEINQAGRETEEELRKRLESEFDIEKEKLERQIQELVDEEKKRSRKGQVTELSQEEKLEILAAPEFARFLEDSGKIIQRALSDGYDYIRDYAIGGEELLKTREVSVTCLDFPDNETGTFWVGTEEGGIYVADRFDRAGQKSGINSREIYKAHDAPVTSVDFHPLKGSIDFSDLFLSTSVDWTVKLWRARPGSKPSNGMPRVNGTSGQTTNVPPIYSFEESSDYVFDAKWHPNHPAVFGTVSGDGQFEIWNLNADTEVCFD</sequence>
<gene>
    <name evidence="1" type="ORF">QFC19_003406</name>
</gene>
<organism evidence="1 2">
    <name type="scientific">Naganishia cerealis</name>
    <dbReference type="NCBI Taxonomy" id="610337"/>
    <lineage>
        <taxon>Eukaryota</taxon>
        <taxon>Fungi</taxon>
        <taxon>Dikarya</taxon>
        <taxon>Basidiomycota</taxon>
        <taxon>Agaricomycotina</taxon>
        <taxon>Tremellomycetes</taxon>
        <taxon>Filobasidiales</taxon>
        <taxon>Filobasidiaceae</taxon>
        <taxon>Naganishia</taxon>
    </lineage>
</organism>
<dbReference type="Proteomes" id="UP001241377">
    <property type="component" value="Unassembled WGS sequence"/>
</dbReference>